<dbReference type="GO" id="GO:0005524">
    <property type="term" value="F:ATP binding"/>
    <property type="evidence" value="ECO:0007669"/>
    <property type="project" value="UniProtKB-KW"/>
</dbReference>
<evidence type="ECO:0000313" key="6">
    <source>
        <dbReference type="Proteomes" id="UP000320679"/>
    </source>
</evidence>
<comment type="caution">
    <text evidence="5">The sequence shown here is derived from an EMBL/GenBank/DDBJ whole genome shotgun (WGS) entry which is preliminary data.</text>
</comment>
<dbReference type="SUPFAM" id="SSF52540">
    <property type="entry name" value="P-loop containing nucleoside triphosphate hydrolases"/>
    <property type="match status" value="1"/>
</dbReference>
<dbReference type="EMBL" id="SOJK01000276">
    <property type="protein sequence ID" value="TET43343.1"/>
    <property type="molecule type" value="Genomic_DNA"/>
</dbReference>
<gene>
    <name evidence="5" type="ORF">E3J59_06655</name>
</gene>
<dbReference type="SMART" id="SM00382">
    <property type="entry name" value="AAA"/>
    <property type="match status" value="1"/>
</dbReference>
<dbReference type="FunFam" id="3.40.50.300:FF:000421">
    <property type="entry name" value="Branched-chain amino acid ABC transporter ATP-binding protein"/>
    <property type="match status" value="1"/>
</dbReference>
<protein>
    <submittedName>
        <fullName evidence="5">ABC transporter ATP-binding protein</fullName>
    </submittedName>
</protein>
<dbReference type="PROSITE" id="PS50893">
    <property type="entry name" value="ABC_TRANSPORTER_2"/>
    <property type="match status" value="1"/>
</dbReference>
<dbReference type="Proteomes" id="UP000320679">
    <property type="component" value="Unassembled WGS sequence"/>
</dbReference>
<dbReference type="InterPro" id="IPR003439">
    <property type="entry name" value="ABC_transporter-like_ATP-bd"/>
</dbReference>
<dbReference type="Pfam" id="PF00005">
    <property type="entry name" value="ABC_tran"/>
    <property type="match status" value="1"/>
</dbReference>
<feature type="domain" description="ABC transporter" evidence="4">
    <location>
        <begin position="2"/>
        <end position="249"/>
    </location>
</feature>
<evidence type="ECO:0000313" key="5">
    <source>
        <dbReference type="EMBL" id="TET43343.1"/>
    </source>
</evidence>
<dbReference type="CDD" id="cd03219">
    <property type="entry name" value="ABC_Mj1267_LivG_branched"/>
    <property type="match status" value="1"/>
</dbReference>
<dbReference type="InterPro" id="IPR051120">
    <property type="entry name" value="ABC_AA/LPS_Transport"/>
</dbReference>
<dbReference type="GO" id="GO:0005886">
    <property type="term" value="C:plasma membrane"/>
    <property type="evidence" value="ECO:0007669"/>
    <property type="project" value="TreeGrafter"/>
</dbReference>
<dbReference type="AlphaFoldDB" id="A0A523ULD7"/>
<sequence>MLEVQAVSCHFGGLVALDNVSLRVEENELVGLMGPNGAGKTTLFNVINSFVPFTEGKVYLKGEEITSLTPHMITRKGLVRTFQDIRVFGWLSVLENAEVAVPLNRNIGFWRGMLPTPRARLTQESVRQKAAECLNLVGLSGLNERNARSLTFGQQRLLGVARALAAEPDILLLDEPSSGLNQEETEILAEVIREIHQRNIAIFIIEHHIGMLMNLAHRIIVLDRGKKIMEGTPAEVREEEGVIKAYFGEKKKWLT</sequence>
<proteinExistence type="predicted"/>
<evidence type="ECO:0000256" key="3">
    <source>
        <dbReference type="ARBA" id="ARBA00022840"/>
    </source>
</evidence>
<reference evidence="5 6" key="1">
    <citation type="submission" date="2019-03" db="EMBL/GenBank/DDBJ databases">
        <title>Metabolic potential of uncultured bacteria and archaea associated with petroleum seepage in deep-sea sediments.</title>
        <authorList>
            <person name="Dong X."/>
            <person name="Hubert C."/>
        </authorList>
    </citation>
    <scope>NUCLEOTIDE SEQUENCE [LARGE SCALE GENOMIC DNA]</scope>
    <source>
        <strain evidence="5">E29_bin78</strain>
    </source>
</reference>
<keyword evidence="3 5" id="KW-0067">ATP-binding</keyword>
<evidence type="ECO:0000259" key="4">
    <source>
        <dbReference type="PROSITE" id="PS50893"/>
    </source>
</evidence>
<dbReference type="InterPro" id="IPR032823">
    <property type="entry name" value="BCA_ABC_TP_C"/>
</dbReference>
<keyword evidence="2" id="KW-0547">Nucleotide-binding</keyword>
<dbReference type="GO" id="GO:0016887">
    <property type="term" value="F:ATP hydrolysis activity"/>
    <property type="evidence" value="ECO:0007669"/>
    <property type="project" value="InterPro"/>
</dbReference>
<accession>A0A523ULD7</accession>
<dbReference type="Gene3D" id="3.40.50.300">
    <property type="entry name" value="P-loop containing nucleotide triphosphate hydrolases"/>
    <property type="match status" value="1"/>
</dbReference>
<organism evidence="5 6">
    <name type="scientific">Aerophobetes bacterium</name>
    <dbReference type="NCBI Taxonomy" id="2030807"/>
    <lineage>
        <taxon>Bacteria</taxon>
        <taxon>Candidatus Aerophobota</taxon>
    </lineage>
</organism>
<name>A0A523ULD7_UNCAE</name>
<dbReference type="InterPro" id="IPR003593">
    <property type="entry name" value="AAA+_ATPase"/>
</dbReference>
<dbReference type="PANTHER" id="PTHR45772">
    <property type="entry name" value="CONSERVED COMPONENT OF ABC TRANSPORTER FOR NATURAL AMINO ACIDS-RELATED"/>
    <property type="match status" value="1"/>
</dbReference>
<dbReference type="Pfam" id="PF12399">
    <property type="entry name" value="BCA_ABC_TP_C"/>
    <property type="match status" value="1"/>
</dbReference>
<dbReference type="InterPro" id="IPR027417">
    <property type="entry name" value="P-loop_NTPase"/>
</dbReference>
<evidence type="ECO:0000256" key="1">
    <source>
        <dbReference type="ARBA" id="ARBA00022448"/>
    </source>
</evidence>
<keyword evidence="1" id="KW-0813">Transport</keyword>
<evidence type="ECO:0000256" key="2">
    <source>
        <dbReference type="ARBA" id="ARBA00022741"/>
    </source>
</evidence>